<dbReference type="Proteomes" id="UP000616885">
    <property type="component" value="Unassembled WGS sequence"/>
</dbReference>
<dbReference type="AlphaFoldDB" id="A0A8H7KD64"/>
<protein>
    <submittedName>
        <fullName evidence="1">Uncharacterized protein</fullName>
    </submittedName>
</protein>
<sequence length="110" mass="11633">MASFFVSSPWADVTTIPKPASVFPEVARRAPVHHHGDETPAMPLPPHMHLGHFCCGEAPFSHRPSVPGLNSYANKLCAHNSTHYCQNLADSNTGLCAPCAAANASGQPCS</sequence>
<gene>
    <name evidence="1" type="ORF">IM811_017474</name>
</gene>
<evidence type="ECO:0000313" key="2">
    <source>
        <dbReference type="Proteomes" id="UP000616885"/>
    </source>
</evidence>
<evidence type="ECO:0000313" key="1">
    <source>
        <dbReference type="EMBL" id="KAF9747969.1"/>
    </source>
</evidence>
<proteinExistence type="predicted"/>
<accession>A0A8H7KD64</accession>
<reference evidence="1" key="1">
    <citation type="submission" date="2020-10" db="EMBL/GenBank/DDBJ databases">
        <title>High-Quality Genome Resource of Clonostachys rosea strain S41 by Oxford Nanopore Long-Read Sequencing.</title>
        <authorList>
            <person name="Wang H."/>
        </authorList>
    </citation>
    <scope>NUCLEOTIDE SEQUENCE</scope>
    <source>
        <strain evidence="1">S41</strain>
    </source>
</reference>
<organism evidence="1 2">
    <name type="scientific">Bionectria ochroleuca</name>
    <name type="common">Gliocladium roseum</name>
    <dbReference type="NCBI Taxonomy" id="29856"/>
    <lineage>
        <taxon>Eukaryota</taxon>
        <taxon>Fungi</taxon>
        <taxon>Dikarya</taxon>
        <taxon>Ascomycota</taxon>
        <taxon>Pezizomycotina</taxon>
        <taxon>Sordariomycetes</taxon>
        <taxon>Hypocreomycetidae</taxon>
        <taxon>Hypocreales</taxon>
        <taxon>Bionectriaceae</taxon>
        <taxon>Clonostachys</taxon>
    </lineage>
</organism>
<comment type="caution">
    <text evidence="1">The sequence shown here is derived from an EMBL/GenBank/DDBJ whole genome shotgun (WGS) entry which is preliminary data.</text>
</comment>
<dbReference type="EMBL" id="JADCTT010000009">
    <property type="protein sequence ID" value="KAF9747969.1"/>
    <property type="molecule type" value="Genomic_DNA"/>
</dbReference>
<name>A0A8H7KD64_BIOOC</name>